<gene>
    <name evidence="5" type="ORF">Plo01_65120</name>
</gene>
<evidence type="ECO:0000256" key="2">
    <source>
        <dbReference type="PROSITE-ProRule" id="PRU00703"/>
    </source>
</evidence>
<dbReference type="Pfam" id="PF00571">
    <property type="entry name" value="CBS"/>
    <property type="match status" value="2"/>
</dbReference>
<dbReference type="InterPro" id="IPR007055">
    <property type="entry name" value="BON_dom"/>
</dbReference>
<evidence type="ECO:0008006" key="7">
    <source>
        <dbReference type="Google" id="ProtNLM"/>
    </source>
</evidence>
<reference evidence="5 6" key="1">
    <citation type="submission" date="2021-01" db="EMBL/GenBank/DDBJ databases">
        <title>Whole genome shotgun sequence of Planobispora longispora NBRC 13918.</title>
        <authorList>
            <person name="Komaki H."/>
            <person name="Tamura T."/>
        </authorList>
    </citation>
    <scope>NUCLEOTIDE SEQUENCE [LARGE SCALE GENOMIC DNA]</scope>
    <source>
        <strain evidence="5 6">NBRC 13918</strain>
    </source>
</reference>
<protein>
    <recommendedName>
        <fullName evidence="7">CBS domain-containing protein</fullName>
    </recommendedName>
</protein>
<dbReference type="Pfam" id="PF04972">
    <property type="entry name" value="BON"/>
    <property type="match status" value="1"/>
</dbReference>
<dbReference type="CDD" id="cd04586">
    <property type="entry name" value="CBS_pair_BON_assoc"/>
    <property type="match status" value="1"/>
</dbReference>
<dbReference type="InterPro" id="IPR000644">
    <property type="entry name" value="CBS_dom"/>
</dbReference>
<name>A0A8J3RXR7_9ACTN</name>
<keyword evidence="1 2" id="KW-0129">CBS domain</keyword>
<feature type="domain" description="CBS" evidence="4">
    <location>
        <begin position="102"/>
        <end position="159"/>
    </location>
</feature>
<evidence type="ECO:0000256" key="1">
    <source>
        <dbReference type="ARBA" id="ARBA00023122"/>
    </source>
</evidence>
<dbReference type="InterPro" id="IPR051257">
    <property type="entry name" value="Diverse_CBS-Domain"/>
</dbReference>
<accession>A0A8J3RXR7</accession>
<dbReference type="SMART" id="SM00116">
    <property type="entry name" value="CBS"/>
    <property type="match status" value="2"/>
</dbReference>
<dbReference type="PANTHER" id="PTHR43080:SF29">
    <property type="entry name" value="OS02G0818000 PROTEIN"/>
    <property type="match status" value="1"/>
</dbReference>
<dbReference type="EMBL" id="BOOH01000055">
    <property type="protein sequence ID" value="GIH80083.1"/>
    <property type="molecule type" value="Genomic_DNA"/>
</dbReference>
<proteinExistence type="predicted"/>
<dbReference type="PIRSF" id="PIRSF036990">
    <property type="entry name" value="UCP036990_CBS_BON"/>
    <property type="match status" value="1"/>
</dbReference>
<dbReference type="InterPro" id="IPR046342">
    <property type="entry name" value="CBS_dom_sf"/>
</dbReference>
<evidence type="ECO:0000313" key="5">
    <source>
        <dbReference type="EMBL" id="GIH80083.1"/>
    </source>
</evidence>
<dbReference type="Gene3D" id="3.10.580.10">
    <property type="entry name" value="CBS-domain"/>
    <property type="match status" value="1"/>
</dbReference>
<feature type="domain" description="BON" evidence="3">
    <location>
        <begin position="155"/>
        <end position="224"/>
    </location>
</feature>
<dbReference type="RefSeq" id="WP_203894525.1">
    <property type="nucleotide sequence ID" value="NZ_BOOH01000055.1"/>
</dbReference>
<evidence type="ECO:0000259" key="4">
    <source>
        <dbReference type="PROSITE" id="PS51371"/>
    </source>
</evidence>
<dbReference type="PROSITE" id="PS50914">
    <property type="entry name" value="BON"/>
    <property type="match status" value="1"/>
</dbReference>
<dbReference type="AlphaFoldDB" id="A0A8J3RXR7"/>
<dbReference type="SUPFAM" id="SSF54631">
    <property type="entry name" value="CBS-domain pair"/>
    <property type="match status" value="1"/>
</dbReference>
<evidence type="ECO:0000313" key="6">
    <source>
        <dbReference type="Proteomes" id="UP000616724"/>
    </source>
</evidence>
<sequence>MRVKVSEVMTGTVASVTGATPFKDVAETLVNHGVSAVPVVDADNHVIGVISEADLLCKEEFKEQYYREGYRPPLRARLRHRLGQDKGKNLDKARGETAAELMTSPAVTIRPQSAVVYAMRLMDEHGVKRLPVVDENGALQGIVSRHDLIKVFVRPDADIAQEIRKDILDHSAWTDTSQVRVSVHQGVVTLGGRMQQRSEARVAARLALRINGVVDVVDEIQWDEDDTRA</sequence>
<comment type="caution">
    <text evidence="5">The sequence shown here is derived from an EMBL/GenBank/DDBJ whole genome shotgun (WGS) entry which is preliminary data.</text>
</comment>
<dbReference type="Proteomes" id="UP000616724">
    <property type="component" value="Unassembled WGS sequence"/>
</dbReference>
<keyword evidence="6" id="KW-1185">Reference proteome</keyword>
<evidence type="ECO:0000259" key="3">
    <source>
        <dbReference type="PROSITE" id="PS50914"/>
    </source>
</evidence>
<organism evidence="5 6">
    <name type="scientific">Planobispora longispora</name>
    <dbReference type="NCBI Taxonomy" id="28887"/>
    <lineage>
        <taxon>Bacteria</taxon>
        <taxon>Bacillati</taxon>
        <taxon>Actinomycetota</taxon>
        <taxon>Actinomycetes</taxon>
        <taxon>Streptosporangiales</taxon>
        <taxon>Streptosporangiaceae</taxon>
        <taxon>Planobispora</taxon>
    </lineage>
</organism>
<dbReference type="InterPro" id="IPR017080">
    <property type="entry name" value="UCP036990_CBS_BON"/>
</dbReference>
<feature type="domain" description="CBS" evidence="4">
    <location>
        <begin position="9"/>
        <end position="68"/>
    </location>
</feature>
<dbReference type="Gene3D" id="3.30.1340.30">
    <property type="match status" value="1"/>
</dbReference>
<dbReference type="PROSITE" id="PS51371">
    <property type="entry name" value="CBS"/>
    <property type="match status" value="2"/>
</dbReference>
<dbReference type="PANTHER" id="PTHR43080">
    <property type="entry name" value="CBS DOMAIN-CONTAINING PROTEIN CBSX3, MITOCHONDRIAL"/>
    <property type="match status" value="1"/>
</dbReference>